<organism evidence="2 3">
    <name type="scientific">Roseicyclus marinus</name>
    <dbReference type="NCBI Taxonomy" id="2161673"/>
    <lineage>
        <taxon>Bacteria</taxon>
        <taxon>Pseudomonadati</taxon>
        <taxon>Pseudomonadota</taxon>
        <taxon>Alphaproteobacteria</taxon>
        <taxon>Rhodobacterales</taxon>
        <taxon>Roseobacteraceae</taxon>
        <taxon>Roseicyclus</taxon>
    </lineage>
</organism>
<dbReference type="RefSeq" id="WP_338272500.1">
    <property type="nucleotide sequence ID" value="NZ_AP027266.1"/>
</dbReference>
<feature type="region of interest" description="Disordered" evidence="1">
    <location>
        <begin position="1"/>
        <end position="57"/>
    </location>
</feature>
<proteinExistence type="predicted"/>
<name>A0AA48KNV4_9RHOB</name>
<evidence type="ECO:0000313" key="3">
    <source>
        <dbReference type="Proteomes" id="UP001337723"/>
    </source>
</evidence>
<evidence type="ECO:0000313" key="2">
    <source>
        <dbReference type="EMBL" id="BDW86536.1"/>
    </source>
</evidence>
<dbReference type="KEGG" id="rmai:MACH21_27130"/>
<feature type="compositionally biased region" description="Basic and acidic residues" evidence="1">
    <location>
        <begin position="15"/>
        <end position="29"/>
    </location>
</feature>
<dbReference type="AlphaFoldDB" id="A0AA48KNV4"/>
<dbReference type="Proteomes" id="UP001337723">
    <property type="component" value="Chromosome"/>
</dbReference>
<gene>
    <name evidence="2" type="ORF">MACH21_27130</name>
</gene>
<accession>A0AA48KNV4</accession>
<protein>
    <submittedName>
        <fullName evidence="2">Uncharacterized protein</fullName>
    </submittedName>
</protein>
<evidence type="ECO:0000256" key="1">
    <source>
        <dbReference type="SAM" id="MobiDB-lite"/>
    </source>
</evidence>
<reference evidence="2 3" key="1">
    <citation type="submission" date="2023-01" db="EMBL/GenBank/DDBJ databases">
        <title>Complete genome sequence of Roseicyclus marinus strain Dej080120_10.</title>
        <authorList>
            <person name="Ueki S."/>
            <person name="Maruyama F."/>
        </authorList>
    </citation>
    <scope>NUCLEOTIDE SEQUENCE [LARGE SCALE GENOMIC DNA]</scope>
    <source>
        <strain evidence="2 3">Dej080120_10</strain>
    </source>
</reference>
<dbReference type="EMBL" id="AP027266">
    <property type="protein sequence ID" value="BDW86536.1"/>
    <property type="molecule type" value="Genomic_DNA"/>
</dbReference>
<sequence length="75" mass="8466">MNTLRAVPATFAGRTPKEMPDGSPNEKPDNAPPELPAFDEPENPVRPLPEYDPDLPPEDPINKFSLILWLRQNLF</sequence>
<keyword evidence="3" id="KW-1185">Reference proteome</keyword>